<keyword evidence="6 7" id="KW-0472">Membrane</keyword>
<evidence type="ECO:0000313" key="11">
    <source>
        <dbReference type="Proteomes" id="UP001499854"/>
    </source>
</evidence>
<proteinExistence type="predicted"/>
<protein>
    <submittedName>
        <fullName evidence="10">ABC transporter ATP-binding protein</fullName>
    </submittedName>
</protein>
<dbReference type="InterPro" id="IPR003439">
    <property type="entry name" value="ABC_transporter-like_ATP-bd"/>
</dbReference>
<evidence type="ECO:0000256" key="3">
    <source>
        <dbReference type="ARBA" id="ARBA00022741"/>
    </source>
</evidence>
<dbReference type="EMBL" id="BAAAQM010000069">
    <property type="protein sequence ID" value="GAA2000754.1"/>
    <property type="molecule type" value="Genomic_DNA"/>
</dbReference>
<accession>A0ABN2T7D6</accession>
<dbReference type="SMART" id="SM00382">
    <property type="entry name" value="AAA"/>
    <property type="match status" value="1"/>
</dbReference>
<feature type="domain" description="ABC transmembrane type-1" evidence="9">
    <location>
        <begin position="20"/>
        <end position="301"/>
    </location>
</feature>
<keyword evidence="2 7" id="KW-0812">Transmembrane</keyword>
<dbReference type="Gene3D" id="3.40.50.300">
    <property type="entry name" value="P-loop containing nucleotide triphosphate hydrolases"/>
    <property type="match status" value="1"/>
</dbReference>
<dbReference type="InterPro" id="IPR027417">
    <property type="entry name" value="P-loop_NTPase"/>
</dbReference>
<evidence type="ECO:0000256" key="2">
    <source>
        <dbReference type="ARBA" id="ARBA00022692"/>
    </source>
</evidence>
<comment type="subcellular location">
    <subcellularLocation>
        <location evidence="1">Cell membrane</location>
        <topology evidence="1">Multi-pass membrane protein</topology>
    </subcellularLocation>
</comment>
<sequence>MAQAHLIRTFLRPHARPLGFAAALQVLQAAGNLYLPILNADIVDHGVVKGDLGYIARAGAAMLGINVVLCVAALVSVRLSSWVAMAVGADLRAAVHGRVQSFSVVELNRFGVASLTTRSVNDVQQVQLFAQAALSLLVISTVTALGAVVLAVRQGPRLSLLLVGTLTAVLVLAGWVMVRLLPMFRSVQERTDGMNQVLREQIAGVRVARAFLRTGSERARFERANAGITGASLRAGRVFAVVTPLVLVIANLSGVGVLWFGGRLVADGSMPIGSLTAFLLYILQILLYVVIGVTVLTLLPRALASSHRIQEVLDTVPAVADPAEPVEPEAVTGAVAFRNVTFGYAGSERPVLDGLTLAFPPGRTTAILGGTGSGKTTLLNLVPRFLDATAGDVLVNGVAVGEQAAERLRAGIGLVPQAAYLFAGTVGDNLRFGRPDATDEQLWRALEVAQARDFVDALPGRLDARVERGGVNLSGGQRQRLSIARALVRQPSLYLFDDCFSALDAATDARLRAALSTETGDATVVIATQRAGTVLAADQIIVLDGGSVAGVGTHPELLADCPTYQQIIASQLEWGAAA</sequence>
<feature type="transmembrane region" description="Helical" evidence="7">
    <location>
        <begin position="53"/>
        <end position="75"/>
    </location>
</feature>
<dbReference type="InterPro" id="IPR003593">
    <property type="entry name" value="AAA+_ATPase"/>
</dbReference>
<evidence type="ECO:0000256" key="7">
    <source>
        <dbReference type="SAM" id="Phobius"/>
    </source>
</evidence>
<dbReference type="Gene3D" id="1.20.1560.10">
    <property type="entry name" value="ABC transporter type 1, transmembrane domain"/>
    <property type="match status" value="1"/>
</dbReference>
<dbReference type="InterPro" id="IPR011527">
    <property type="entry name" value="ABC1_TM_dom"/>
</dbReference>
<dbReference type="Proteomes" id="UP001499854">
    <property type="component" value="Unassembled WGS sequence"/>
</dbReference>
<reference evidence="10 11" key="1">
    <citation type="journal article" date="2019" name="Int. J. Syst. Evol. Microbiol.">
        <title>The Global Catalogue of Microorganisms (GCM) 10K type strain sequencing project: providing services to taxonomists for standard genome sequencing and annotation.</title>
        <authorList>
            <consortium name="The Broad Institute Genomics Platform"/>
            <consortium name="The Broad Institute Genome Sequencing Center for Infectious Disease"/>
            <person name="Wu L."/>
            <person name="Ma J."/>
        </authorList>
    </citation>
    <scope>NUCLEOTIDE SEQUENCE [LARGE SCALE GENOMIC DNA]</scope>
    <source>
        <strain evidence="10 11">JCM 16013</strain>
    </source>
</reference>
<dbReference type="SUPFAM" id="SSF90123">
    <property type="entry name" value="ABC transporter transmembrane region"/>
    <property type="match status" value="1"/>
</dbReference>
<comment type="caution">
    <text evidence="10">The sequence shown here is derived from an EMBL/GenBank/DDBJ whole genome shotgun (WGS) entry which is preliminary data.</text>
</comment>
<feature type="transmembrane region" description="Helical" evidence="7">
    <location>
        <begin position="272"/>
        <end position="299"/>
    </location>
</feature>
<name>A0ABN2T7D6_9ACTN</name>
<evidence type="ECO:0000256" key="4">
    <source>
        <dbReference type="ARBA" id="ARBA00022840"/>
    </source>
</evidence>
<evidence type="ECO:0000256" key="5">
    <source>
        <dbReference type="ARBA" id="ARBA00022989"/>
    </source>
</evidence>
<dbReference type="InterPro" id="IPR017871">
    <property type="entry name" value="ABC_transporter-like_CS"/>
</dbReference>
<dbReference type="PANTHER" id="PTHR43394:SF1">
    <property type="entry name" value="ATP-BINDING CASSETTE SUB-FAMILY B MEMBER 10, MITOCHONDRIAL"/>
    <property type="match status" value="1"/>
</dbReference>
<feature type="domain" description="ABC transporter" evidence="8">
    <location>
        <begin position="335"/>
        <end position="570"/>
    </location>
</feature>
<feature type="transmembrane region" description="Helical" evidence="7">
    <location>
        <begin position="238"/>
        <end position="260"/>
    </location>
</feature>
<dbReference type="RefSeq" id="WP_344662234.1">
    <property type="nucleotide sequence ID" value="NZ_BAAAQM010000069.1"/>
</dbReference>
<keyword evidence="4 10" id="KW-0067">ATP-binding</keyword>
<dbReference type="Pfam" id="PF00664">
    <property type="entry name" value="ABC_membrane"/>
    <property type="match status" value="1"/>
</dbReference>
<gene>
    <name evidence="10" type="ORF">GCM10009838_77930</name>
</gene>
<feature type="transmembrane region" description="Helical" evidence="7">
    <location>
        <begin position="128"/>
        <end position="152"/>
    </location>
</feature>
<keyword evidence="11" id="KW-1185">Reference proteome</keyword>
<dbReference type="CDD" id="cd18548">
    <property type="entry name" value="ABC_6TM_Tm287_like"/>
    <property type="match status" value="1"/>
</dbReference>
<dbReference type="InterPro" id="IPR039421">
    <property type="entry name" value="Type_1_exporter"/>
</dbReference>
<dbReference type="InterPro" id="IPR036640">
    <property type="entry name" value="ABC1_TM_sf"/>
</dbReference>
<evidence type="ECO:0000259" key="9">
    <source>
        <dbReference type="PROSITE" id="PS50929"/>
    </source>
</evidence>
<evidence type="ECO:0000259" key="8">
    <source>
        <dbReference type="PROSITE" id="PS50893"/>
    </source>
</evidence>
<evidence type="ECO:0000256" key="1">
    <source>
        <dbReference type="ARBA" id="ARBA00004651"/>
    </source>
</evidence>
<feature type="transmembrane region" description="Helical" evidence="7">
    <location>
        <begin position="158"/>
        <end position="181"/>
    </location>
</feature>
<dbReference type="Pfam" id="PF00005">
    <property type="entry name" value="ABC_tran"/>
    <property type="match status" value="1"/>
</dbReference>
<keyword evidence="3" id="KW-0547">Nucleotide-binding</keyword>
<dbReference type="PROSITE" id="PS50929">
    <property type="entry name" value="ABC_TM1F"/>
    <property type="match status" value="1"/>
</dbReference>
<dbReference type="GO" id="GO:0005524">
    <property type="term" value="F:ATP binding"/>
    <property type="evidence" value="ECO:0007669"/>
    <property type="project" value="UniProtKB-KW"/>
</dbReference>
<dbReference type="PROSITE" id="PS50893">
    <property type="entry name" value="ABC_TRANSPORTER_2"/>
    <property type="match status" value="1"/>
</dbReference>
<organism evidence="10 11">
    <name type="scientific">Catenulispora subtropica</name>
    <dbReference type="NCBI Taxonomy" id="450798"/>
    <lineage>
        <taxon>Bacteria</taxon>
        <taxon>Bacillati</taxon>
        <taxon>Actinomycetota</taxon>
        <taxon>Actinomycetes</taxon>
        <taxon>Catenulisporales</taxon>
        <taxon>Catenulisporaceae</taxon>
        <taxon>Catenulispora</taxon>
    </lineage>
</organism>
<evidence type="ECO:0000313" key="10">
    <source>
        <dbReference type="EMBL" id="GAA2000754.1"/>
    </source>
</evidence>
<dbReference type="PROSITE" id="PS00211">
    <property type="entry name" value="ABC_TRANSPORTER_1"/>
    <property type="match status" value="1"/>
</dbReference>
<evidence type="ECO:0000256" key="6">
    <source>
        <dbReference type="ARBA" id="ARBA00023136"/>
    </source>
</evidence>
<keyword evidence="5 7" id="KW-1133">Transmembrane helix</keyword>
<dbReference type="PANTHER" id="PTHR43394">
    <property type="entry name" value="ATP-DEPENDENT PERMEASE MDL1, MITOCHONDRIAL"/>
    <property type="match status" value="1"/>
</dbReference>
<dbReference type="SUPFAM" id="SSF52540">
    <property type="entry name" value="P-loop containing nucleoside triphosphate hydrolases"/>
    <property type="match status" value="1"/>
</dbReference>